<feature type="domain" description="Endonuclease/exonuclease/phosphatase" evidence="9">
    <location>
        <begin position="5"/>
        <end position="242"/>
    </location>
</feature>
<reference evidence="10 11" key="1">
    <citation type="submission" date="2011-12" db="EMBL/GenBank/DDBJ databases">
        <title>The Genome Sequence of Prevotella maculosa OT 289.</title>
        <authorList>
            <consortium name="The Broad Institute Genome Sequencing Platform"/>
            <person name="Earl A."/>
            <person name="Ward D."/>
            <person name="Feldgarden M."/>
            <person name="Gevers D."/>
            <person name="Izard J."/>
            <person name="Blanton J.M."/>
            <person name="Mathney J."/>
            <person name="Tanner A.C."/>
            <person name="Dewhirst F.E."/>
            <person name="Young S.K."/>
            <person name="Zeng Q."/>
            <person name="Gargeya S."/>
            <person name="Fitzgerald M."/>
            <person name="Haas B."/>
            <person name="Abouelleil A."/>
            <person name="Alvarado L."/>
            <person name="Arachchi H.M."/>
            <person name="Berlin A."/>
            <person name="Chapman S.B."/>
            <person name="Gearin G."/>
            <person name="Goldberg J."/>
            <person name="Griggs A."/>
            <person name="Gujja S."/>
            <person name="Hansen M."/>
            <person name="Heiman D."/>
            <person name="Howarth C."/>
            <person name="Larimer J."/>
            <person name="Lui A."/>
            <person name="MacDonald P.J.P."/>
            <person name="McCowen C."/>
            <person name="Montmayeur A."/>
            <person name="Murphy C."/>
            <person name="Neiman D."/>
            <person name="Pearson M."/>
            <person name="Priest M."/>
            <person name="Roberts A."/>
            <person name="Saif S."/>
            <person name="Shea T."/>
            <person name="Sisk P."/>
            <person name="Stolte C."/>
            <person name="Sykes S."/>
            <person name="Wortman J."/>
            <person name="Nusbaum C."/>
            <person name="Birren B."/>
        </authorList>
    </citation>
    <scope>NUCLEOTIDE SEQUENCE [LARGE SCALE GENOMIC DNA]</scope>
    <source>
        <strain evidence="10 11">OT 289</strain>
    </source>
</reference>
<protein>
    <submittedName>
        <fullName evidence="10">Exodeoxyribonuclease III (Xth)</fullName>
    </submittedName>
</protein>
<evidence type="ECO:0000313" key="10">
    <source>
        <dbReference type="EMBL" id="EHO70222.1"/>
    </source>
</evidence>
<feature type="active site" description="Proton acceptor" evidence="6">
    <location>
        <position position="242"/>
    </location>
</feature>
<dbReference type="GO" id="GO:0003906">
    <property type="term" value="F:DNA-(apurinic or apyrimidinic site) endonuclease activity"/>
    <property type="evidence" value="ECO:0007669"/>
    <property type="project" value="TreeGrafter"/>
</dbReference>
<dbReference type="PANTHER" id="PTHR22748">
    <property type="entry name" value="AP ENDONUCLEASE"/>
    <property type="match status" value="1"/>
</dbReference>
<feature type="binding site" evidence="7">
    <location>
        <position position="8"/>
    </location>
    <ligand>
        <name>Mg(2+)</name>
        <dbReference type="ChEBI" id="CHEBI:18420"/>
        <label>1</label>
    </ligand>
</feature>
<dbReference type="PROSITE" id="PS00726">
    <property type="entry name" value="AP_NUCLEASE_F1_1"/>
    <property type="match status" value="1"/>
</dbReference>
<feature type="site" description="Transition state stabilizer" evidence="8">
    <location>
        <position position="147"/>
    </location>
</feature>
<evidence type="ECO:0000256" key="2">
    <source>
        <dbReference type="ARBA" id="ARBA00007092"/>
    </source>
</evidence>
<dbReference type="NCBIfam" id="TIGR00633">
    <property type="entry name" value="xth"/>
    <property type="match status" value="1"/>
</dbReference>
<dbReference type="InterPro" id="IPR005135">
    <property type="entry name" value="Endo/exonuclease/phosphatase"/>
</dbReference>
<dbReference type="HOGENOM" id="CLU_027539_1_3_10"/>
<evidence type="ECO:0000256" key="8">
    <source>
        <dbReference type="PIRSR" id="PIRSR604808-3"/>
    </source>
</evidence>
<feature type="binding site" evidence="7">
    <location>
        <position position="36"/>
    </location>
    <ligand>
        <name>Mg(2+)</name>
        <dbReference type="ChEBI" id="CHEBI:18420"/>
        <label>1</label>
    </ligand>
</feature>
<dbReference type="InterPro" id="IPR020847">
    <property type="entry name" value="AP_endonuclease_F1_BS"/>
</dbReference>
<dbReference type="EMBL" id="AGEK01000027">
    <property type="protein sequence ID" value="EHO70222.1"/>
    <property type="molecule type" value="Genomic_DNA"/>
</dbReference>
<organism evidence="10 11">
    <name type="scientific">Segatella maculosa OT 289</name>
    <dbReference type="NCBI Taxonomy" id="999422"/>
    <lineage>
        <taxon>Bacteria</taxon>
        <taxon>Pseudomonadati</taxon>
        <taxon>Bacteroidota</taxon>
        <taxon>Bacteroidia</taxon>
        <taxon>Bacteroidales</taxon>
        <taxon>Prevotellaceae</taxon>
        <taxon>Segatella</taxon>
    </lineage>
</organism>
<keyword evidence="5 7" id="KW-0460">Magnesium</keyword>
<dbReference type="AlphaFoldDB" id="H1HMN5"/>
<evidence type="ECO:0000256" key="5">
    <source>
        <dbReference type="ARBA" id="ARBA00022842"/>
    </source>
</evidence>
<keyword evidence="3 7" id="KW-0479">Metal-binding</keyword>
<dbReference type="GO" id="GO:0003677">
    <property type="term" value="F:DNA binding"/>
    <property type="evidence" value="ECO:0007669"/>
    <property type="project" value="InterPro"/>
</dbReference>
<dbReference type="Proteomes" id="UP000003167">
    <property type="component" value="Unassembled WGS sequence"/>
</dbReference>
<evidence type="ECO:0000256" key="7">
    <source>
        <dbReference type="PIRSR" id="PIRSR604808-2"/>
    </source>
</evidence>
<evidence type="ECO:0000256" key="3">
    <source>
        <dbReference type="ARBA" id="ARBA00022723"/>
    </source>
</evidence>
<feature type="active site" evidence="6">
    <location>
        <position position="106"/>
    </location>
</feature>
<dbReference type="Gene3D" id="3.60.10.10">
    <property type="entry name" value="Endonuclease/exonuclease/phosphatase"/>
    <property type="match status" value="1"/>
</dbReference>
<comment type="cofactor">
    <cofactor evidence="7">
        <name>Mg(2+)</name>
        <dbReference type="ChEBI" id="CHEBI:18420"/>
    </cofactor>
    <cofactor evidence="7">
        <name>Mn(2+)</name>
        <dbReference type="ChEBI" id="CHEBI:29035"/>
    </cofactor>
    <text evidence="7">Probably binds two magnesium or manganese ions per subunit.</text>
</comment>
<feature type="binding site" evidence="7">
    <location>
        <position position="242"/>
    </location>
    <ligand>
        <name>Mg(2+)</name>
        <dbReference type="ChEBI" id="CHEBI:18420"/>
        <label>1</label>
    </ligand>
</feature>
<comment type="similarity">
    <text evidence="2">Belongs to the DNA repair enzymes AP/ExoA family.</text>
</comment>
<feature type="site" description="Interaction with DNA substrate" evidence="8">
    <location>
        <position position="242"/>
    </location>
</feature>
<sequence length="251" mass="29391">MTKFVSWNVNGLRACVSKDFAQTFETLNADFFCLQETKMQAGQLDLQFPGYTSFWNYADKKGYSGTAIYARKEPLSVAYGIGIDEHDHEGRVITLEYEDFYLVNVYTPNAQDGLRRLDYRMTWEDDFQAYLHRLDARKPVIVCGDMNVAHEEIDLKNPKTNHRNAGFTDEERAKMTQLLGNGFTDTFRNLYPEAIKYSWWSYRFRAREKNTGWRIDYFLISDRLRPRLKEAAIHNEIFGSDHCPVEVDLDL</sequence>
<gene>
    <name evidence="10" type="ORF">HMPREF9944_01429</name>
</gene>
<dbReference type="GO" id="GO:0008081">
    <property type="term" value="F:phosphoric diester hydrolase activity"/>
    <property type="evidence" value="ECO:0007669"/>
    <property type="project" value="TreeGrafter"/>
</dbReference>
<dbReference type="InterPro" id="IPR020848">
    <property type="entry name" value="AP_endonuclease_F1_CS"/>
</dbReference>
<dbReference type="GO" id="GO:0008311">
    <property type="term" value="F:double-stranded DNA 3'-5' DNA exonuclease activity"/>
    <property type="evidence" value="ECO:0007669"/>
    <property type="project" value="TreeGrafter"/>
</dbReference>
<name>H1HMN5_9BACT</name>
<keyword evidence="7" id="KW-0464">Manganese</keyword>
<dbReference type="InterPro" id="IPR004808">
    <property type="entry name" value="AP_endonuc_1"/>
</dbReference>
<feature type="site" description="Important for catalytic activity" evidence="8">
    <location>
        <position position="216"/>
    </location>
</feature>
<dbReference type="RefSeq" id="WP_008565396.1">
    <property type="nucleotide sequence ID" value="NZ_JH594503.1"/>
</dbReference>
<dbReference type="InterPro" id="IPR036691">
    <property type="entry name" value="Endo/exonu/phosph_ase_sf"/>
</dbReference>
<dbReference type="NCBIfam" id="TIGR00195">
    <property type="entry name" value="exoDNase_III"/>
    <property type="match status" value="1"/>
</dbReference>
<dbReference type="PROSITE" id="PS00728">
    <property type="entry name" value="AP_NUCLEASE_F1_3"/>
    <property type="match status" value="1"/>
</dbReference>
<accession>H1HMN5</accession>
<feature type="binding site" evidence="7">
    <location>
        <position position="145"/>
    </location>
    <ligand>
        <name>Mg(2+)</name>
        <dbReference type="ChEBI" id="CHEBI:18420"/>
        <label>1</label>
    </ligand>
</feature>
<feature type="active site" description="Proton donor/acceptor" evidence="6">
    <location>
        <position position="145"/>
    </location>
</feature>
<evidence type="ECO:0000256" key="6">
    <source>
        <dbReference type="PIRSR" id="PIRSR604808-1"/>
    </source>
</evidence>
<dbReference type="PROSITE" id="PS51435">
    <property type="entry name" value="AP_NUCLEASE_F1_4"/>
    <property type="match status" value="1"/>
</dbReference>
<dbReference type="GO" id="GO:0046872">
    <property type="term" value="F:metal ion binding"/>
    <property type="evidence" value="ECO:0007669"/>
    <property type="project" value="UniProtKB-KW"/>
</dbReference>
<dbReference type="FunFam" id="3.60.10.10:FF:000034">
    <property type="entry name" value="Exodeoxyribonuclease III"/>
    <property type="match status" value="1"/>
</dbReference>
<keyword evidence="11" id="KW-1185">Reference proteome</keyword>
<comment type="cofactor">
    <cofactor evidence="1">
        <name>Mn(2+)</name>
        <dbReference type="ChEBI" id="CHEBI:29035"/>
    </cofactor>
</comment>
<dbReference type="CDD" id="cd09087">
    <property type="entry name" value="Ape1-like_AP-endo"/>
    <property type="match status" value="1"/>
</dbReference>
<dbReference type="STRING" id="999422.HMPREF9944_01429"/>
<evidence type="ECO:0000259" key="9">
    <source>
        <dbReference type="Pfam" id="PF03372"/>
    </source>
</evidence>
<feature type="binding site" evidence="7">
    <location>
        <position position="147"/>
    </location>
    <ligand>
        <name>Mg(2+)</name>
        <dbReference type="ChEBI" id="CHEBI:18420"/>
        <label>1</label>
    </ligand>
</feature>
<dbReference type="PANTHER" id="PTHR22748:SF6">
    <property type="entry name" value="DNA-(APURINIC OR APYRIMIDINIC SITE) ENDONUCLEASE"/>
    <property type="match status" value="1"/>
</dbReference>
<evidence type="ECO:0000313" key="11">
    <source>
        <dbReference type="Proteomes" id="UP000003167"/>
    </source>
</evidence>
<dbReference type="OrthoDB" id="9803914at2"/>
<keyword evidence="4" id="KW-0378">Hydrolase</keyword>
<dbReference type="SUPFAM" id="SSF56219">
    <property type="entry name" value="DNase I-like"/>
    <property type="match status" value="1"/>
</dbReference>
<proteinExistence type="inferred from homology"/>
<feature type="binding site" evidence="7">
    <location>
        <position position="241"/>
    </location>
    <ligand>
        <name>Mg(2+)</name>
        <dbReference type="ChEBI" id="CHEBI:18420"/>
        <label>1</label>
    </ligand>
</feature>
<dbReference type="PATRIC" id="fig|999422.3.peg.1486"/>
<dbReference type="Pfam" id="PF03372">
    <property type="entry name" value="Exo_endo_phos"/>
    <property type="match status" value="1"/>
</dbReference>
<comment type="caution">
    <text evidence="10">The sequence shown here is derived from an EMBL/GenBank/DDBJ whole genome shotgun (WGS) entry which is preliminary data.</text>
</comment>
<evidence type="ECO:0000256" key="4">
    <source>
        <dbReference type="ARBA" id="ARBA00022801"/>
    </source>
</evidence>
<evidence type="ECO:0000256" key="1">
    <source>
        <dbReference type="ARBA" id="ARBA00001936"/>
    </source>
</evidence>
<dbReference type="GO" id="GO:0006284">
    <property type="term" value="P:base-excision repair"/>
    <property type="evidence" value="ECO:0007669"/>
    <property type="project" value="TreeGrafter"/>
</dbReference>